<protein>
    <recommendedName>
        <fullName evidence="3">DDE Tnp4 domain-containing protein</fullName>
    </recommendedName>
</protein>
<dbReference type="OrthoDB" id="2408877at2759"/>
<evidence type="ECO:0000313" key="2">
    <source>
        <dbReference type="Proteomes" id="UP000297245"/>
    </source>
</evidence>
<dbReference type="AlphaFoldDB" id="A0A4S8LMQ9"/>
<reference evidence="1 2" key="1">
    <citation type="journal article" date="2019" name="Nat. Ecol. Evol.">
        <title>Megaphylogeny resolves global patterns of mushroom evolution.</title>
        <authorList>
            <person name="Varga T."/>
            <person name="Krizsan K."/>
            <person name="Foldi C."/>
            <person name="Dima B."/>
            <person name="Sanchez-Garcia M."/>
            <person name="Sanchez-Ramirez S."/>
            <person name="Szollosi G.J."/>
            <person name="Szarkandi J.G."/>
            <person name="Papp V."/>
            <person name="Albert L."/>
            <person name="Andreopoulos W."/>
            <person name="Angelini C."/>
            <person name="Antonin V."/>
            <person name="Barry K.W."/>
            <person name="Bougher N.L."/>
            <person name="Buchanan P."/>
            <person name="Buyck B."/>
            <person name="Bense V."/>
            <person name="Catcheside P."/>
            <person name="Chovatia M."/>
            <person name="Cooper J."/>
            <person name="Damon W."/>
            <person name="Desjardin D."/>
            <person name="Finy P."/>
            <person name="Geml J."/>
            <person name="Haridas S."/>
            <person name="Hughes K."/>
            <person name="Justo A."/>
            <person name="Karasinski D."/>
            <person name="Kautmanova I."/>
            <person name="Kiss B."/>
            <person name="Kocsube S."/>
            <person name="Kotiranta H."/>
            <person name="LaButti K.M."/>
            <person name="Lechner B.E."/>
            <person name="Liimatainen K."/>
            <person name="Lipzen A."/>
            <person name="Lukacs Z."/>
            <person name="Mihaltcheva S."/>
            <person name="Morgado L.N."/>
            <person name="Niskanen T."/>
            <person name="Noordeloos M.E."/>
            <person name="Ohm R.A."/>
            <person name="Ortiz-Santana B."/>
            <person name="Ovrebo C."/>
            <person name="Racz N."/>
            <person name="Riley R."/>
            <person name="Savchenko A."/>
            <person name="Shiryaev A."/>
            <person name="Soop K."/>
            <person name="Spirin V."/>
            <person name="Szebenyi C."/>
            <person name="Tomsovsky M."/>
            <person name="Tulloss R.E."/>
            <person name="Uehling J."/>
            <person name="Grigoriev I.V."/>
            <person name="Vagvolgyi C."/>
            <person name="Papp T."/>
            <person name="Martin F.M."/>
            <person name="Miettinen O."/>
            <person name="Hibbett D.S."/>
            <person name="Nagy L.G."/>
        </authorList>
    </citation>
    <scope>NUCLEOTIDE SEQUENCE [LARGE SCALE GENOMIC DNA]</scope>
    <source>
        <strain evidence="1 2">CBS 962.96</strain>
    </source>
</reference>
<keyword evidence="2" id="KW-1185">Reference proteome</keyword>
<dbReference type="Proteomes" id="UP000297245">
    <property type="component" value="Unassembled WGS sequence"/>
</dbReference>
<organism evidence="1 2">
    <name type="scientific">Dendrothele bispora (strain CBS 962.96)</name>
    <dbReference type="NCBI Taxonomy" id="1314807"/>
    <lineage>
        <taxon>Eukaryota</taxon>
        <taxon>Fungi</taxon>
        <taxon>Dikarya</taxon>
        <taxon>Basidiomycota</taxon>
        <taxon>Agaricomycotina</taxon>
        <taxon>Agaricomycetes</taxon>
        <taxon>Agaricomycetidae</taxon>
        <taxon>Agaricales</taxon>
        <taxon>Agaricales incertae sedis</taxon>
        <taxon>Dendrothele</taxon>
    </lineage>
</organism>
<gene>
    <name evidence="1" type="ORF">K435DRAFT_617581</name>
</gene>
<evidence type="ECO:0008006" key="3">
    <source>
        <dbReference type="Google" id="ProtNLM"/>
    </source>
</evidence>
<accession>A0A4S8LMQ9</accession>
<sequence>FDCLVKAIDNDEVFATNSELSQQDPVEEQLAVTLYRFGHDGNASGLQSTANWSGLGKGTVHLYTHRVMTAVLRLDFMSSAVRLPTEEEKQEAKTWVRKRSCKSWRHGWCFVDGTLVPLAYRPYWYGESYFDRKSCYSLNIQIISLPNLCIIDFS</sequence>
<proteinExistence type="predicted"/>
<evidence type="ECO:0000313" key="1">
    <source>
        <dbReference type="EMBL" id="THU90018.1"/>
    </source>
</evidence>
<name>A0A4S8LMQ9_DENBC</name>
<dbReference type="EMBL" id="ML179348">
    <property type="protein sequence ID" value="THU90018.1"/>
    <property type="molecule type" value="Genomic_DNA"/>
</dbReference>
<feature type="non-terminal residue" evidence="1">
    <location>
        <position position="154"/>
    </location>
</feature>
<feature type="non-terminal residue" evidence="1">
    <location>
        <position position="1"/>
    </location>
</feature>